<feature type="compositionally biased region" description="Pro residues" evidence="1">
    <location>
        <begin position="398"/>
        <end position="408"/>
    </location>
</feature>
<feature type="compositionally biased region" description="Pro residues" evidence="1">
    <location>
        <begin position="351"/>
        <end position="363"/>
    </location>
</feature>
<evidence type="ECO:0000313" key="3">
    <source>
        <dbReference type="EMBL" id="GEM07311.1"/>
    </source>
</evidence>
<feature type="compositionally biased region" description="Low complexity" evidence="1">
    <location>
        <begin position="733"/>
        <end position="752"/>
    </location>
</feature>
<comment type="caution">
    <text evidence="3">The sequence shown here is derived from an EMBL/GenBank/DDBJ whole genome shotgun (WGS) entry which is preliminary data.</text>
</comment>
<feature type="compositionally biased region" description="Low complexity" evidence="1">
    <location>
        <begin position="364"/>
        <end position="375"/>
    </location>
</feature>
<organism evidence="3 4">
    <name type="scientific">Rhodotorula toruloides</name>
    <name type="common">Yeast</name>
    <name type="synonym">Rhodosporidium toruloides</name>
    <dbReference type="NCBI Taxonomy" id="5286"/>
    <lineage>
        <taxon>Eukaryota</taxon>
        <taxon>Fungi</taxon>
        <taxon>Dikarya</taxon>
        <taxon>Basidiomycota</taxon>
        <taxon>Pucciniomycotina</taxon>
        <taxon>Microbotryomycetes</taxon>
        <taxon>Sporidiobolales</taxon>
        <taxon>Sporidiobolaceae</taxon>
        <taxon>Rhodotorula</taxon>
    </lineage>
</organism>
<dbReference type="Proteomes" id="UP000321518">
    <property type="component" value="Unassembled WGS sequence"/>
</dbReference>
<feature type="region of interest" description="Disordered" evidence="1">
    <location>
        <begin position="733"/>
        <end position="774"/>
    </location>
</feature>
<accession>A0A511KAF4</accession>
<name>A0A511KAF4_RHOTO</name>
<dbReference type="InterPro" id="IPR011993">
    <property type="entry name" value="PH-like_dom_sf"/>
</dbReference>
<feature type="compositionally biased region" description="Polar residues" evidence="1">
    <location>
        <begin position="234"/>
        <end position="256"/>
    </location>
</feature>
<feature type="compositionally biased region" description="Acidic residues" evidence="1">
    <location>
        <begin position="456"/>
        <end position="487"/>
    </location>
</feature>
<feature type="region of interest" description="Disordered" evidence="1">
    <location>
        <begin position="1010"/>
        <end position="1054"/>
    </location>
</feature>
<reference evidence="3 4" key="1">
    <citation type="submission" date="2019-07" db="EMBL/GenBank/DDBJ databases">
        <title>Rhodotorula toruloides NBRC10032 genome sequencing.</title>
        <authorList>
            <person name="Shida Y."/>
            <person name="Takaku H."/>
            <person name="Ogasawara W."/>
            <person name="Mori K."/>
        </authorList>
    </citation>
    <scope>NUCLEOTIDE SEQUENCE [LARGE SCALE GENOMIC DNA]</scope>
    <source>
        <strain evidence="3 4">NBRC10032</strain>
    </source>
</reference>
<sequence length="1075" mass="112900">MSRATESSSTSSAQGPAGKPGVESFSYVEPAALRFVVDLPIAPTTPPEPSDAGPSTSTSSSHAMAGASSGSAAAMPTQSALHGLAPAHARANKPPHSTYSATPTLASSAAPDSTDGLVRTNSKGRRRLSVSLTNLLHPGKRDRRRTDDSSRGGTSTPGSVSSRTLDGRTGMQSSRAASVASPTVSRRASIDEHADPSGDPSRSRRSPDLIDSQPRQQDTAGRDRCGLLEECRAASNSSQGSLDAVATNSNASTAPTSPDALASQDCDEDEFVSPAERRRRGSLALAKQLRDDDREDETEGAIPALLRRTLPLIRLASPDLTEFLRASGSPSTSPVPHSGPFVRRPSGASSPTPPSLAAFPPPFTSAIATTSGTASPPLHPRRLTRNIEGLSLGDLRHSPPPATRPPVLPSVAASPFTVTSVPQPEPRPSRASSGRAQLGAMPRLLSTNAIATVDTHEDEQEDSESDSDSQDGQSEEDDEGETYETSDEGPVTIRSPLATPAASPLASSSQPRTPGFGPPLSTNPSLRNSRLPTLTHLAAAGASAAPSQSSWVSFATAIPTPSTIRDLRAAGPSNGPSYFDLPRPSSSCTAKTPLVPPQTPLVPMSISEIARGKRPALQEDVEAAAAAVQAGPSTSEASDRAATGHDGGVRGGLYRLRSQSVVQLASPSMVDAEGQPVGTAALTELDPVWRSGAPAKQRTPAPLFLSFNLNQQSPQSPATSVVQDAVTSTPITPAPLDTAALPAPTASASPAPVLTESPTTARSRPATGTPGGHRLQRTRSMYELRDAPPPYNAVYRKAGLGAPQIVHPREEEGCEGLPPYTCAIHIEGYMPRKMEFTAPGIQARDRAWKRQYFVLHGTSIKIYKYDLRTHPIPGEEDWSTVPVDIAGHDGPPPLHFHEGEYGVAKEQSANHKFPLSITDAKAKAKDRIITSATASAQNSLVRHYSLQNAESGLAADYVKRKHVVRVRAEGEQFLLQAKDDRGVIDLIEALQAATNVALDLDARPLPKFITLPRRRRRRRPRPDANAAAAPAANGASATATAGAAAAEGPTETERMGDMLAEEQNSYARRSSATVM</sequence>
<feature type="compositionally biased region" description="Polar residues" evidence="1">
    <location>
        <begin position="520"/>
        <end position="529"/>
    </location>
</feature>
<dbReference type="EMBL" id="BJWK01000003">
    <property type="protein sequence ID" value="GEM07311.1"/>
    <property type="molecule type" value="Genomic_DNA"/>
</dbReference>
<feature type="compositionally biased region" description="Basic and acidic residues" evidence="1">
    <location>
        <begin position="220"/>
        <end position="232"/>
    </location>
</feature>
<feature type="compositionally biased region" description="Low complexity" evidence="1">
    <location>
        <begin position="1023"/>
        <end position="1049"/>
    </location>
</feature>
<feature type="compositionally biased region" description="Low complexity" evidence="1">
    <location>
        <begin position="151"/>
        <end position="164"/>
    </location>
</feature>
<gene>
    <name evidence="3" type="ORF">Rt10032_c03g1328</name>
</gene>
<feature type="region of interest" description="Disordered" evidence="1">
    <location>
        <begin position="39"/>
        <end position="304"/>
    </location>
</feature>
<dbReference type="PANTHER" id="PTHR37283">
    <property type="entry name" value="PH DOMAIN-CONTAINING PROTEIN YHR131C"/>
    <property type="match status" value="1"/>
</dbReference>
<dbReference type="Gene3D" id="2.30.29.30">
    <property type="entry name" value="Pleckstrin-homology domain (PH domain)/Phosphotyrosine-binding domain (PTB)"/>
    <property type="match status" value="1"/>
</dbReference>
<protein>
    <submittedName>
        <fullName evidence="3">PH domain containing protein</fullName>
    </submittedName>
</protein>
<dbReference type="AlphaFoldDB" id="A0A511KAF4"/>
<feature type="region of interest" description="Disordered" evidence="1">
    <location>
        <begin position="626"/>
        <end position="651"/>
    </location>
</feature>
<evidence type="ECO:0000259" key="2">
    <source>
        <dbReference type="PROSITE" id="PS50003"/>
    </source>
</evidence>
<dbReference type="PROSITE" id="PS50003">
    <property type="entry name" value="PH_DOMAIN"/>
    <property type="match status" value="1"/>
</dbReference>
<proteinExistence type="predicted"/>
<feature type="region of interest" description="Disordered" evidence="1">
    <location>
        <begin position="324"/>
        <end position="441"/>
    </location>
</feature>
<evidence type="ECO:0000313" key="4">
    <source>
        <dbReference type="Proteomes" id="UP000321518"/>
    </source>
</evidence>
<feature type="compositionally biased region" description="Basic and acidic residues" evidence="1">
    <location>
        <begin position="188"/>
        <end position="208"/>
    </location>
</feature>
<feature type="compositionally biased region" description="Polar residues" evidence="1">
    <location>
        <begin position="170"/>
        <end position="186"/>
    </location>
</feature>
<feature type="compositionally biased region" description="Low complexity" evidence="1">
    <location>
        <begin position="1"/>
        <end position="13"/>
    </location>
</feature>
<dbReference type="SUPFAM" id="SSF50729">
    <property type="entry name" value="PH domain-like"/>
    <property type="match status" value="1"/>
</dbReference>
<feature type="region of interest" description="Disordered" evidence="1">
    <location>
        <begin position="1"/>
        <end position="23"/>
    </location>
</feature>
<dbReference type="PANTHER" id="PTHR37283:SF1">
    <property type="entry name" value="PH DOMAIN-CONTAINING PROTEIN YHR131C"/>
    <property type="match status" value="1"/>
</dbReference>
<feature type="domain" description="PH" evidence="2">
    <location>
        <begin position="823"/>
        <end position="995"/>
    </location>
</feature>
<dbReference type="OrthoDB" id="2537069at2759"/>
<dbReference type="InterPro" id="IPR001849">
    <property type="entry name" value="PH_domain"/>
</dbReference>
<feature type="compositionally biased region" description="Low complexity" evidence="1">
    <location>
        <begin position="495"/>
        <end position="511"/>
    </location>
</feature>
<evidence type="ECO:0000256" key="1">
    <source>
        <dbReference type="SAM" id="MobiDB-lite"/>
    </source>
</evidence>
<feature type="compositionally biased region" description="Low complexity" evidence="1">
    <location>
        <begin position="50"/>
        <end position="77"/>
    </location>
</feature>
<feature type="compositionally biased region" description="Low complexity" evidence="1">
    <location>
        <begin position="97"/>
        <end position="115"/>
    </location>
</feature>
<feature type="region of interest" description="Disordered" evidence="1">
    <location>
        <begin position="455"/>
        <end position="529"/>
    </location>
</feature>